<comment type="caution">
    <text evidence="4">The sequence shown here is derived from an EMBL/GenBank/DDBJ whole genome shotgun (WGS) entry which is preliminary data.</text>
</comment>
<evidence type="ECO:0000256" key="1">
    <source>
        <dbReference type="SAM" id="MobiDB-lite"/>
    </source>
</evidence>
<reference evidence="4 5" key="1">
    <citation type="journal article" date="2019" name="Int. J. Syst. Evol. Microbiol.">
        <title>The Global Catalogue of Microorganisms (GCM) 10K type strain sequencing project: providing services to taxonomists for standard genome sequencing and annotation.</title>
        <authorList>
            <consortium name="The Broad Institute Genomics Platform"/>
            <consortium name="The Broad Institute Genome Sequencing Center for Infectious Disease"/>
            <person name="Wu L."/>
            <person name="Ma J."/>
        </authorList>
    </citation>
    <scope>NUCLEOTIDE SEQUENCE [LARGE SCALE GENOMIC DNA]</scope>
    <source>
        <strain evidence="4 5">CGMCC 1.12543</strain>
    </source>
</reference>
<feature type="transmembrane region" description="Helical" evidence="2">
    <location>
        <begin position="34"/>
        <end position="53"/>
    </location>
</feature>
<feature type="domain" description="HPP transmembrane region" evidence="3">
    <location>
        <begin position="39"/>
        <end position="184"/>
    </location>
</feature>
<feature type="transmembrane region" description="Helical" evidence="2">
    <location>
        <begin position="89"/>
        <end position="111"/>
    </location>
</feature>
<evidence type="ECO:0000256" key="2">
    <source>
        <dbReference type="SAM" id="Phobius"/>
    </source>
</evidence>
<keyword evidence="5" id="KW-1185">Reference proteome</keyword>
<organism evidence="4 5">
    <name type="scientific">Halomarina salina</name>
    <dbReference type="NCBI Taxonomy" id="1872699"/>
    <lineage>
        <taxon>Archaea</taxon>
        <taxon>Methanobacteriati</taxon>
        <taxon>Methanobacteriota</taxon>
        <taxon>Stenosarchaea group</taxon>
        <taxon>Halobacteria</taxon>
        <taxon>Halobacteriales</taxon>
        <taxon>Natronomonadaceae</taxon>
        <taxon>Halomarina</taxon>
    </lineage>
</organism>
<name>A0ABD5RQI4_9EURY</name>
<accession>A0ABD5RQI4</accession>
<dbReference type="Pfam" id="PF04982">
    <property type="entry name" value="TM_HPP"/>
    <property type="match status" value="1"/>
</dbReference>
<protein>
    <submittedName>
        <fullName evidence="4">HPP family protein</fullName>
    </submittedName>
</protein>
<dbReference type="AlphaFoldDB" id="A0ABD5RQI4"/>
<sequence length="485" mass="52700">MRGEGVRDVLRRIHRRERRELRELRVWLETTRNLIHVSALVFVPLLLALVTGLSNAIAQFSFFLFPPLASGTYALFADPTGKHSSPVKFVVGLTLGAVCGLVAFHAGALFYPESQMSVHAGSAALAVFLTGAVTWALDVEVPPAFSSALLILVTNGAPGSRVLYVLSIALSSMVVAGAFVLWRREVYAERAQYLYQSTKGDDHVLVPMRGPHTDATAMLGARLAAAHDAGKVVLLDLVTDEAVADAERESAERGDETVATDGGQESDSEDPEQRVAARAATDLEARASAIRTRVGVPCEVVVASEGANPASTILRTAHDTNCDLIAASYETEGVSLSPYIRELFRGDVDVLVHRSCDGRTRWNHVMVPVRKAGDVAHEMLDFAARLSGRTGRVAVCHCIESEESRREAETMLRDLVETVSAAVETRISRSDIAQFLESNAPSYDLVIIGASQERSAASRFISRPTFERVRDLDADVVIVDRNFKY</sequence>
<dbReference type="Gene3D" id="3.40.50.620">
    <property type="entry name" value="HUPs"/>
    <property type="match status" value="2"/>
</dbReference>
<dbReference type="SUPFAM" id="SSF52402">
    <property type="entry name" value="Adenine nucleotide alpha hydrolases-like"/>
    <property type="match status" value="2"/>
</dbReference>
<dbReference type="Proteomes" id="UP001596099">
    <property type="component" value="Unassembled WGS sequence"/>
</dbReference>
<feature type="transmembrane region" description="Helical" evidence="2">
    <location>
        <begin position="118"/>
        <end position="137"/>
    </location>
</feature>
<keyword evidence="2" id="KW-0472">Membrane</keyword>
<keyword evidence="2" id="KW-1133">Transmembrane helix</keyword>
<feature type="compositionally biased region" description="Basic and acidic residues" evidence="1">
    <location>
        <begin position="245"/>
        <end position="256"/>
    </location>
</feature>
<feature type="region of interest" description="Disordered" evidence="1">
    <location>
        <begin position="245"/>
        <end position="273"/>
    </location>
</feature>
<evidence type="ECO:0000313" key="4">
    <source>
        <dbReference type="EMBL" id="MFC5972529.1"/>
    </source>
</evidence>
<evidence type="ECO:0000259" key="3">
    <source>
        <dbReference type="Pfam" id="PF04982"/>
    </source>
</evidence>
<proteinExistence type="predicted"/>
<dbReference type="RefSeq" id="WP_247415971.1">
    <property type="nucleotide sequence ID" value="NZ_JALLGW010000001.1"/>
</dbReference>
<dbReference type="InterPro" id="IPR014729">
    <property type="entry name" value="Rossmann-like_a/b/a_fold"/>
</dbReference>
<feature type="transmembrane region" description="Helical" evidence="2">
    <location>
        <begin position="162"/>
        <end position="182"/>
    </location>
</feature>
<dbReference type="InterPro" id="IPR058581">
    <property type="entry name" value="TM_HPP"/>
</dbReference>
<gene>
    <name evidence="4" type="ORF">ACFPYI_14410</name>
</gene>
<dbReference type="EMBL" id="JBHSQH010000001">
    <property type="protein sequence ID" value="MFC5972529.1"/>
    <property type="molecule type" value="Genomic_DNA"/>
</dbReference>
<keyword evidence="2" id="KW-0812">Transmembrane</keyword>
<evidence type="ECO:0000313" key="5">
    <source>
        <dbReference type="Proteomes" id="UP001596099"/>
    </source>
</evidence>